<dbReference type="InterPro" id="IPR006102">
    <property type="entry name" value="Ig-like_GH2"/>
</dbReference>
<organism evidence="8 9">
    <name type="scientific">Rubripirellula amarantea</name>
    <dbReference type="NCBI Taxonomy" id="2527999"/>
    <lineage>
        <taxon>Bacteria</taxon>
        <taxon>Pseudomonadati</taxon>
        <taxon>Planctomycetota</taxon>
        <taxon>Planctomycetia</taxon>
        <taxon>Pirellulales</taxon>
        <taxon>Pirellulaceae</taxon>
        <taxon>Rubripirellula</taxon>
    </lineage>
</organism>
<evidence type="ECO:0000256" key="4">
    <source>
        <dbReference type="SAM" id="SignalP"/>
    </source>
</evidence>
<keyword evidence="9" id="KW-1185">Reference proteome</keyword>
<dbReference type="InterPro" id="IPR013783">
    <property type="entry name" value="Ig-like_fold"/>
</dbReference>
<dbReference type="GO" id="GO:0004565">
    <property type="term" value="F:beta-galactosidase activity"/>
    <property type="evidence" value="ECO:0007669"/>
    <property type="project" value="UniProtKB-EC"/>
</dbReference>
<dbReference type="GO" id="GO:0005975">
    <property type="term" value="P:carbohydrate metabolic process"/>
    <property type="evidence" value="ECO:0007669"/>
    <property type="project" value="InterPro"/>
</dbReference>
<proteinExistence type="inferred from homology"/>
<evidence type="ECO:0000256" key="1">
    <source>
        <dbReference type="ARBA" id="ARBA00007401"/>
    </source>
</evidence>
<feature type="domain" description="Glycoside hydrolase family 2 catalytic" evidence="6">
    <location>
        <begin position="496"/>
        <end position="627"/>
    </location>
</feature>
<keyword evidence="2 8" id="KW-0378">Hydrolase</keyword>
<evidence type="ECO:0000256" key="3">
    <source>
        <dbReference type="ARBA" id="ARBA00023295"/>
    </source>
</evidence>
<feature type="chain" id="PRO_5022836408" evidence="4">
    <location>
        <begin position="20"/>
        <end position="766"/>
    </location>
</feature>
<evidence type="ECO:0000313" key="8">
    <source>
        <dbReference type="EMBL" id="TWT54959.1"/>
    </source>
</evidence>
<evidence type="ECO:0000256" key="2">
    <source>
        <dbReference type="ARBA" id="ARBA00022801"/>
    </source>
</evidence>
<name>A0A5C5WXH0_9BACT</name>
<evidence type="ECO:0000313" key="9">
    <source>
        <dbReference type="Proteomes" id="UP000316598"/>
    </source>
</evidence>
<gene>
    <name evidence="8" type="primary">cbgA_2</name>
    <name evidence="8" type="ORF">Pla22_26130</name>
</gene>
<accession>A0A5C5WXH0</accession>
<dbReference type="Pfam" id="PF00703">
    <property type="entry name" value="Glyco_hydro_2"/>
    <property type="match status" value="1"/>
</dbReference>
<protein>
    <submittedName>
        <fullName evidence="8">Beta-galactosidase</fullName>
        <ecNumber evidence="8">3.2.1.23</ecNumber>
    </submittedName>
</protein>
<comment type="caution">
    <text evidence="8">The sequence shown here is derived from an EMBL/GenBank/DDBJ whole genome shotgun (WGS) entry which is preliminary data.</text>
</comment>
<dbReference type="InterPro" id="IPR006104">
    <property type="entry name" value="Glyco_hydro_2_N"/>
</dbReference>
<dbReference type="Gene3D" id="3.20.20.80">
    <property type="entry name" value="Glycosidases"/>
    <property type="match status" value="1"/>
</dbReference>
<dbReference type="EMBL" id="SJPI01000001">
    <property type="protein sequence ID" value="TWT54959.1"/>
    <property type="molecule type" value="Genomic_DNA"/>
</dbReference>
<dbReference type="OrthoDB" id="9762066at2"/>
<dbReference type="InterPro" id="IPR036156">
    <property type="entry name" value="Beta-gal/glucu_dom_sf"/>
</dbReference>
<dbReference type="Pfam" id="PF02837">
    <property type="entry name" value="Glyco_hydro_2_N"/>
    <property type="match status" value="1"/>
</dbReference>
<keyword evidence="4" id="KW-0732">Signal</keyword>
<dbReference type="EC" id="3.2.1.23" evidence="8"/>
<evidence type="ECO:0000259" key="7">
    <source>
        <dbReference type="Pfam" id="PF02837"/>
    </source>
</evidence>
<comment type="similarity">
    <text evidence="1">Belongs to the glycosyl hydrolase 2 family.</text>
</comment>
<dbReference type="InterPro" id="IPR008979">
    <property type="entry name" value="Galactose-bd-like_sf"/>
</dbReference>
<dbReference type="PANTHER" id="PTHR42732:SF2">
    <property type="entry name" value="BETA-MANNOSIDASE"/>
    <property type="match status" value="1"/>
</dbReference>
<dbReference type="InterPro" id="IPR051913">
    <property type="entry name" value="GH2_Domain-Containing"/>
</dbReference>
<evidence type="ECO:0000259" key="6">
    <source>
        <dbReference type="Pfam" id="PF02836"/>
    </source>
</evidence>
<dbReference type="Gene3D" id="2.60.120.260">
    <property type="entry name" value="Galactose-binding domain-like"/>
    <property type="match status" value="2"/>
</dbReference>
<dbReference type="Proteomes" id="UP000316598">
    <property type="component" value="Unassembled WGS sequence"/>
</dbReference>
<sequence precursor="true">MRSLGLTFLFCLLCGHSLAEEVFDTWRYTLRRPAKGWQSDGFDDANWMTGQGGFGTRDTPGSRVGTIWATNMIWLRKSFRVDDLPSNPALLIHHDEDAEVFINGKSVAKLSGFATDYAVIPIPAGKRSVIKKGSNLMAVRCGQTGGGQFIDVHFVDADKVRQLPPPKRNTKPFKSRLITKWGEAVSADNAWLEYPRPMMRREPWVNLNGTWDYAITDAKEREIPVQWDGEILVPFCLESTLGGVHRLLDGSETLWYHRTFATDYNEDHRLILNFEAVDYRCEVFVNGTTVGSHQGGNTPFSIDITDAAKDGENDLVVRVEDKTDGYQLRGKQTLNARGIWYTQVSGIWQTVWLETVPQSHITDLKIKTDARAGEISIAPEIQGRAGVAAVRVVVKDNGEPVASLEGNANELAIKPANAKLWSPSKPHLYELEVSLLDSAGRTLDRVESYAGIRTVGKVKDKDGQWRFTLNGNPIFHWGPLDQGWWPDGLLTPPSDQAMLSDIQWLKDAGFNMIRKHIKVEPRRYYYHCDRIGMMVWQDQVSGGIGRRQGWPEWTRLKPDPVDAQWPAEQHKQFMFELESMITSLENHPSIVCWVPFNEAWGQHQTMKVGEWTSQRDPSRLVNVASGGNFWPVGDIVDEHRYPHPGFPFDLNTHDRFDNYIKVIGEFGGHGFPVEGHLWDAKRRNWGYGDIPKTKDEYKQRYVKSIDMLNDLRAQGIAAGVYTQTTDVEGEINGLMTYDRKEIKIPAAELAEIHQSLFQPITIEKAD</sequence>
<keyword evidence="3 8" id="KW-0326">Glycosidase</keyword>
<feature type="domain" description="Glycoside hydrolase family 2 immunoglobulin-like beta-sandwich" evidence="5">
    <location>
        <begin position="360"/>
        <end position="453"/>
    </location>
</feature>
<dbReference type="Pfam" id="PF02836">
    <property type="entry name" value="Glyco_hydro_2_C"/>
    <property type="match status" value="1"/>
</dbReference>
<dbReference type="SUPFAM" id="SSF51445">
    <property type="entry name" value="(Trans)glycosidases"/>
    <property type="match status" value="1"/>
</dbReference>
<feature type="domain" description="Glycosyl hydrolases family 2 sugar binding" evidence="7">
    <location>
        <begin position="252"/>
        <end position="354"/>
    </location>
</feature>
<reference evidence="8 9" key="1">
    <citation type="submission" date="2019-02" db="EMBL/GenBank/DDBJ databases">
        <title>Deep-cultivation of Planctomycetes and their phenomic and genomic characterization uncovers novel biology.</title>
        <authorList>
            <person name="Wiegand S."/>
            <person name="Jogler M."/>
            <person name="Boedeker C."/>
            <person name="Pinto D."/>
            <person name="Vollmers J."/>
            <person name="Rivas-Marin E."/>
            <person name="Kohn T."/>
            <person name="Peeters S.H."/>
            <person name="Heuer A."/>
            <person name="Rast P."/>
            <person name="Oberbeckmann S."/>
            <person name="Bunk B."/>
            <person name="Jeske O."/>
            <person name="Meyerdierks A."/>
            <person name="Storesund J.E."/>
            <person name="Kallscheuer N."/>
            <person name="Luecker S."/>
            <person name="Lage O.M."/>
            <person name="Pohl T."/>
            <person name="Merkel B.J."/>
            <person name="Hornburger P."/>
            <person name="Mueller R.-W."/>
            <person name="Bruemmer F."/>
            <person name="Labrenz M."/>
            <person name="Spormann A.M."/>
            <person name="Op Den Camp H."/>
            <person name="Overmann J."/>
            <person name="Amann R."/>
            <person name="Jetten M.S.M."/>
            <person name="Mascher T."/>
            <person name="Medema M.H."/>
            <person name="Devos D.P."/>
            <person name="Kaster A.-K."/>
            <person name="Ovreas L."/>
            <person name="Rohde M."/>
            <person name="Galperin M.Y."/>
            <person name="Jogler C."/>
        </authorList>
    </citation>
    <scope>NUCLEOTIDE SEQUENCE [LARGE SCALE GENOMIC DNA]</scope>
    <source>
        <strain evidence="8 9">Pla22</strain>
    </source>
</reference>
<dbReference type="Gene3D" id="2.60.40.10">
    <property type="entry name" value="Immunoglobulins"/>
    <property type="match status" value="1"/>
</dbReference>
<dbReference type="SUPFAM" id="SSF49303">
    <property type="entry name" value="beta-Galactosidase/glucuronidase domain"/>
    <property type="match status" value="1"/>
</dbReference>
<dbReference type="InterPro" id="IPR006103">
    <property type="entry name" value="Glyco_hydro_2_cat"/>
</dbReference>
<feature type="signal peptide" evidence="4">
    <location>
        <begin position="1"/>
        <end position="19"/>
    </location>
</feature>
<dbReference type="AlphaFoldDB" id="A0A5C5WXH0"/>
<evidence type="ECO:0000259" key="5">
    <source>
        <dbReference type="Pfam" id="PF00703"/>
    </source>
</evidence>
<dbReference type="SUPFAM" id="SSF49785">
    <property type="entry name" value="Galactose-binding domain-like"/>
    <property type="match status" value="2"/>
</dbReference>
<dbReference type="RefSeq" id="WP_146514914.1">
    <property type="nucleotide sequence ID" value="NZ_SJPI01000001.1"/>
</dbReference>
<dbReference type="PANTHER" id="PTHR42732">
    <property type="entry name" value="BETA-GALACTOSIDASE"/>
    <property type="match status" value="1"/>
</dbReference>
<dbReference type="InterPro" id="IPR017853">
    <property type="entry name" value="GH"/>
</dbReference>